<evidence type="ECO:0000256" key="9">
    <source>
        <dbReference type="SAM" id="SignalP"/>
    </source>
</evidence>
<keyword evidence="2" id="KW-0645">Protease</keyword>
<dbReference type="PRINTS" id="PR00138">
    <property type="entry name" value="MATRIXIN"/>
</dbReference>
<feature type="binding site" evidence="7">
    <location>
        <position position="261"/>
    </location>
    <ligand>
        <name>Zn(2+)</name>
        <dbReference type="ChEBI" id="CHEBI:29105"/>
        <label>2</label>
        <note>catalytic</note>
    </ligand>
</feature>
<evidence type="ECO:0000256" key="1">
    <source>
        <dbReference type="ARBA" id="ARBA00009614"/>
    </source>
</evidence>
<evidence type="ECO:0000256" key="7">
    <source>
        <dbReference type="PIRSR" id="PIRSR621190-2"/>
    </source>
</evidence>
<keyword evidence="8" id="KW-0472">Membrane</keyword>
<dbReference type="Proteomes" id="UP001497480">
    <property type="component" value="Unassembled WGS sequence"/>
</dbReference>
<dbReference type="InterPro" id="IPR006026">
    <property type="entry name" value="Peptidase_Metallo"/>
</dbReference>
<dbReference type="SUPFAM" id="SSF47090">
    <property type="entry name" value="PGBD-like"/>
    <property type="match status" value="1"/>
</dbReference>
<feature type="chain" id="PRO_5043315056" description="Peptidase metallopeptidase domain-containing protein" evidence="9">
    <location>
        <begin position="25"/>
        <end position="342"/>
    </location>
</feature>
<dbReference type="InterPro" id="IPR024079">
    <property type="entry name" value="MetalloPept_cat_dom_sf"/>
</dbReference>
<comment type="cofactor">
    <cofactor evidence="7">
        <name>Zn(2+)</name>
        <dbReference type="ChEBI" id="CHEBI:29105"/>
    </cofactor>
    <text evidence="7">Binds 2 Zn(2+) ions per subunit.</text>
</comment>
<feature type="binding site" evidence="7">
    <location>
        <position position="232"/>
    </location>
    <ligand>
        <name>Ca(2+)</name>
        <dbReference type="ChEBI" id="CHEBI:29108"/>
        <label>3</label>
    </ligand>
</feature>
<dbReference type="Pfam" id="PF00413">
    <property type="entry name" value="Peptidase_M10"/>
    <property type="match status" value="1"/>
</dbReference>
<dbReference type="GO" id="GO:0006508">
    <property type="term" value="P:proteolysis"/>
    <property type="evidence" value="ECO:0007669"/>
    <property type="project" value="UniProtKB-KW"/>
</dbReference>
<dbReference type="GO" id="GO:0008270">
    <property type="term" value="F:zinc ion binding"/>
    <property type="evidence" value="ECO:0007669"/>
    <property type="project" value="InterPro"/>
</dbReference>
<keyword evidence="4" id="KW-0378">Hydrolase</keyword>
<evidence type="ECO:0000313" key="12">
    <source>
        <dbReference type="Proteomes" id="UP001497480"/>
    </source>
</evidence>
<dbReference type="InterPro" id="IPR002477">
    <property type="entry name" value="Peptidoglycan-bd-like"/>
</dbReference>
<accession>A0AAV1YBX7</accession>
<evidence type="ECO:0000259" key="10">
    <source>
        <dbReference type="SMART" id="SM00235"/>
    </source>
</evidence>
<feature type="domain" description="Peptidase metallopeptidase" evidence="10">
    <location>
        <begin position="128"/>
        <end position="310"/>
    </location>
</feature>
<organism evidence="11 12">
    <name type="scientific">Lupinus luteus</name>
    <name type="common">European yellow lupine</name>
    <dbReference type="NCBI Taxonomy" id="3873"/>
    <lineage>
        <taxon>Eukaryota</taxon>
        <taxon>Viridiplantae</taxon>
        <taxon>Streptophyta</taxon>
        <taxon>Embryophyta</taxon>
        <taxon>Tracheophyta</taxon>
        <taxon>Spermatophyta</taxon>
        <taxon>Magnoliopsida</taxon>
        <taxon>eudicotyledons</taxon>
        <taxon>Gunneridae</taxon>
        <taxon>Pentapetalae</taxon>
        <taxon>rosids</taxon>
        <taxon>fabids</taxon>
        <taxon>Fabales</taxon>
        <taxon>Fabaceae</taxon>
        <taxon>Papilionoideae</taxon>
        <taxon>50 kb inversion clade</taxon>
        <taxon>genistoids sensu lato</taxon>
        <taxon>core genistoids</taxon>
        <taxon>Genisteae</taxon>
        <taxon>Lupinus</taxon>
    </lineage>
</organism>
<feature type="binding site" evidence="7">
    <location>
        <position position="228"/>
    </location>
    <ligand>
        <name>Ca(2+)</name>
        <dbReference type="ChEBI" id="CHEBI:29108"/>
        <label>2</label>
    </ligand>
</feature>
<protein>
    <recommendedName>
        <fullName evidence="10">Peptidase metallopeptidase domain-containing protein</fullName>
    </recommendedName>
</protein>
<dbReference type="Gene3D" id="3.40.390.10">
    <property type="entry name" value="Collagenase (Catalytic Domain)"/>
    <property type="match status" value="1"/>
</dbReference>
<dbReference type="Pfam" id="PF01471">
    <property type="entry name" value="PG_binding_1"/>
    <property type="match status" value="1"/>
</dbReference>
<evidence type="ECO:0000256" key="3">
    <source>
        <dbReference type="ARBA" id="ARBA00022723"/>
    </source>
</evidence>
<dbReference type="PANTHER" id="PTHR10201">
    <property type="entry name" value="MATRIX METALLOPROTEINASE"/>
    <property type="match status" value="1"/>
</dbReference>
<comment type="caution">
    <text evidence="11">The sequence shown here is derived from an EMBL/GenBank/DDBJ whole genome shotgun (WGS) entry which is preliminary data.</text>
</comment>
<sequence>MGNNMKSYLFTVLLFFLLSSATHAYKTSFIKSEPTTTSSAPVEITDLAGAKQYLYDFGYMTNSSYPFSDILDTETISAINTYQKVFNLDVTGMLDNKTRNQMTLPRCVVPDLNVTYDLNSETNVSWPQGIRWFPNGTSTNHLTYGFLPESKIPREFRKVFIDAFDRWSEAIAELKLAKLNFTKTNYKTSDIKIGFYFFDNSVDNVVGGTIMRYQKGSCNDNGSKIVGDIRLDASKYWVLPGDNGTWSWKDGDFDLGTVAMHQIGHILGLSHSSNVKSVMYPSILTTKEIKVELIANDKSNIQNVYREISSATASDYRGHFFTLFGSCVLLINFFFGFILLFN</sequence>
<evidence type="ECO:0000256" key="4">
    <source>
        <dbReference type="ARBA" id="ARBA00022801"/>
    </source>
</evidence>
<keyword evidence="8" id="KW-1133">Transmembrane helix</keyword>
<evidence type="ECO:0000313" key="11">
    <source>
        <dbReference type="EMBL" id="CAL0331492.1"/>
    </source>
</evidence>
<feature type="binding site" description="in inhibited form" evidence="7">
    <location>
        <position position="107"/>
    </location>
    <ligand>
        <name>Zn(2+)</name>
        <dbReference type="ChEBI" id="CHEBI:29105"/>
        <label>2</label>
        <note>catalytic</note>
    </ligand>
</feature>
<feature type="binding site" evidence="7">
    <location>
        <position position="190"/>
    </location>
    <ligand>
        <name>Ca(2+)</name>
        <dbReference type="ChEBI" id="CHEBI:29108"/>
        <label>2</label>
    </ligand>
</feature>
<comment type="cofactor">
    <cofactor evidence="7">
        <name>Ca(2+)</name>
        <dbReference type="ChEBI" id="CHEBI:29108"/>
    </cofactor>
    <text evidence="7">Can bind about 5 Ca(2+) ions per subunit.</text>
</comment>
<dbReference type="PANTHER" id="PTHR10201:SF259">
    <property type="entry name" value="MATRIXIN PROTEIN"/>
    <property type="match status" value="1"/>
</dbReference>
<feature type="signal peptide" evidence="9">
    <location>
        <begin position="1"/>
        <end position="24"/>
    </location>
</feature>
<feature type="transmembrane region" description="Helical" evidence="8">
    <location>
        <begin position="320"/>
        <end position="341"/>
    </location>
</feature>
<keyword evidence="3 7" id="KW-0479">Metal-binding</keyword>
<comment type="similarity">
    <text evidence="1">Belongs to the peptidase M10A family. Matrix metalloproteinases (MMPs) subfamily.</text>
</comment>
<dbReference type="FunFam" id="3.40.390.10:FF:000058">
    <property type="entry name" value="Metalloendoproteinase 5-MMP"/>
    <property type="match status" value="1"/>
</dbReference>
<evidence type="ECO:0000256" key="6">
    <source>
        <dbReference type="ARBA" id="ARBA00023049"/>
    </source>
</evidence>
<dbReference type="AlphaFoldDB" id="A0AAV1YBX7"/>
<evidence type="ECO:0000256" key="2">
    <source>
        <dbReference type="ARBA" id="ARBA00022670"/>
    </source>
</evidence>
<dbReference type="EMBL" id="CAXHTB010000023">
    <property type="protein sequence ID" value="CAL0331492.1"/>
    <property type="molecule type" value="Genomic_DNA"/>
</dbReference>
<feature type="binding site" evidence="7">
    <location>
        <position position="208"/>
    </location>
    <ligand>
        <name>Ca(2+)</name>
        <dbReference type="ChEBI" id="CHEBI:29108"/>
        <label>3</label>
    </ligand>
</feature>
<dbReference type="SMART" id="SM00235">
    <property type="entry name" value="ZnMc"/>
    <property type="match status" value="1"/>
</dbReference>
<feature type="binding site" evidence="7">
    <location>
        <position position="279"/>
    </location>
    <ligand>
        <name>Zn(2+)</name>
        <dbReference type="ChEBI" id="CHEBI:29105"/>
        <label>2</label>
        <note>catalytic</note>
    </ligand>
</feature>
<feature type="binding site" evidence="7">
    <location>
        <position position="242"/>
    </location>
    <ligand>
        <name>Ca(2+)</name>
        <dbReference type="ChEBI" id="CHEBI:29108"/>
        <label>1</label>
    </ligand>
</feature>
<gene>
    <name evidence="11" type="ORF">LLUT_LOCUS32552</name>
</gene>
<keyword evidence="8" id="KW-0812">Transmembrane</keyword>
<dbReference type="InterPro" id="IPR036365">
    <property type="entry name" value="PGBD-like_sf"/>
</dbReference>
<keyword evidence="12" id="KW-1185">Reference proteome</keyword>
<dbReference type="GO" id="GO:0030574">
    <property type="term" value="P:collagen catabolic process"/>
    <property type="evidence" value="ECO:0007669"/>
    <property type="project" value="TreeGrafter"/>
</dbReference>
<dbReference type="GO" id="GO:0004222">
    <property type="term" value="F:metalloendopeptidase activity"/>
    <property type="evidence" value="ECO:0007669"/>
    <property type="project" value="InterPro"/>
</dbReference>
<dbReference type="GO" id="GO:0031012">
    <property type="term" value="C:extracellular matrix"/>
    <property type="evidence" value="ECO:0007669"/>
    <property type="project" value="InterPro"/>
</dbReference>
<keyword evidence="7" id="KW-0106">Calcium</keyword>
<evidence type="ECO:0000256" key="8">
    <source>
        <dbReference type="SAM" id="Phobius"/>
    </source>
</evidence>
<dbReference type="InterPro" id="IPR001818">
    <property type="entry name" value="Pept_M10_metallopeptidase"/>
</dbReference>
<name>A0AAV1YBX7_LUPLU</name>
<keyword evidence="6" id="KW-0482">Metalloprotease</keyword>
<keyword evidence="9" id="KW-0732">Signal</keyword>
<proteinExistence type="inferred from homology"/>
<dbReference type="SUPFAM" id="SSF55486">
    <property type="entry name" value="Metalloproteases ('zincins'), catalytic domain"/>
    <property type="match status" value="1"/>
</dbReference>
<keyword evidence="5 7" id="KW-0862">Zinc</keyword>
<reference evidence="11 12" key="1">
    <citation type="submission" date="2024-03" db="EMBL/GenBank/DDBJ databases">
        <authorList>
            <person name="Martinez-Hernandez J."/>
        </authorList>
    </citation>
    <scope>NUCLEOTIDE SEQUENCE [LARGE SCALE GENOMIC DNA]</scope>
</reference>
<feature type="binding site" evidence="7">
    <location>
        <position position="271"/>
    </location>
    <ligand>
        <name>Zn(2+)</name>
        <dbReference type="ChEBI" id="CHEBI:29105"/>
        <label>2</label>
        <note>catalytic</note>
    </ligand>
</feature>
<feature type="binding site" evidence="7">
    <location>
        <position position="265"/>
    </location>
    <ligand>
        <name>Zn(2+)</name>
        <dbReference type="ChEBI" id="CHEBI:29105"/>
        <label>2</label>
        <note>catalytic</note>
    </ligand>
</feature>
<evidence type="ECO:0000256" key="5">
    <source>
        <dbReference type="ARBA" id="ARBA00022833"/>
    </source>
</evidence>
<dbReference type="GO" id="GO:0030198">
    <property type="term" value="P:extracellular matrix organization"/>
    <property type="evidence" value="ECO:0007669"/>
    <property type="project" value="TreeGrafter"/>
</dbReference>
<dbReference type="InterPro" id="IPR021190">
    <property type="entry name" value="Pept_M10A"/>
</dbReference>